<dbReference type="EMBL" id="CP020814">
    <property type="protein sequence ID" value="ARK29884.1"/>
    <property type="molecule type" value="Genomic_DNA"/>
</dbReference>
<dbReference type="Proteomes" id="UP000193006">
    <property type="component" value="Chromosome"/>
</dbReference>
<dbReference type="AlphaFoldDB" id="A0A1X9MB64"/>
<keyword evidence="2" id="KW-1185">Reference proteome</keyword>
<protein>
    <submittedName>
        <fullName evidence="1">Uncharacterized protein</fullName>
    </submittedName>
</protein>
<name>A0A1X9MB64_9BACI</name>
<dbReference type="STRING" id="199441.BkAM31D_08420"/>
<evidence type="ECO:0000313" key="1">
    <source>
        <dbReference type="EMBL" id="ARK29884.1"/>
    </source>
</evidence>
<organism evidence="1 2">
    <name type="scientific">Halalkalibacter krulwichiae</name>
    <dbReference type="NCBI Taxonomy" id="199441"/>
    <lineage>
        <taxon>Bacteria</taxon>
        <taxon>Bacillati</taxon>
        <taxon>Bacillota</taxon>
        <taxon>Bacilli</taxon>
        <taxon>Bacillales</taxon>
        <taxon>Bacillaceae</taxon>
        <taxon>Halalkalibacter</taxon>
    </lineage>
</organism>
<dbReference type="KEGG" id="bkw:BkAM31D_08420"/>
<reference evidence="1 2" key="1">
    <citation type="submission" date="2017-04" db="EMBL/GenBank/DDBJ databases">
        <title>Bacillus krulwichiae AM31D Genome sequencing and assembly.</title>
        <authorList>
            <person name="Krulwich T.A."/>
            <person name="Anastor L."/>
            <person name="Ehrlich R."/>
            <person name="Ehrlich G.D."/>
            <person name="Janto B."/>
        </authorList>
    </citation>
    <scope>NUCLEOTIDE SEQUENCE [LARGE SCALE GENOMIC DNA]</scope>
    <source>
        <strain evidence="1 2">AM31D</strain>
    </source>
</reference>
<accession>A0A1X9MB64</accession>
<evidence type="ECO:0000313" key="2">
    <source>
        <dbReference type="Proteomes" id="UP000193006"/>
    </source>
</evidence>
<sequence>MDNLTKRLQANVLENPAIEMKETLIWRLPVVPLDVEFKRVKRLKMDILMKMILLAVFEADIRRAANLAELLLVEELFIADLLEKMERTGLIRLEKGIYQRTAKGDEQLKAGIVEEELEDESIDLSYTPDKDEIWFEQEGTFTEGNEEYPLYRYAKATPEFTDKDRLLQVVSECKNELDENGLQIVVADVLQVNQRETYYVPCIEFQLYNKEQDIFYARVWNSLLERWDETLEKQIEEKELMEWRRKWKID</sequence>
<proteinExistence type="predicted"/>
<gene>
    <name evidence="1" type="ORF">BkAM31D_08420</name>
</gene>
<dbReference type="RefSeq" id="WP_066152304.1">
    <property type="nucleotide sequence ID" value="NZ_CP020814.1"/>
</dbReference>